<sequence>MDPVALLDFDVVDVFTATPFAGNALAVVHGSAGLATRQLQAIAREFHLSETAFPTPLGDNRYRLRIFTPSGELPFAGHPSVGAAWVLRERGELVGTSAQQECLAGTVRLELGPAGGSGGPVWLTGAAPTLRGEVTAAELALALDAVGLAPDDLAGLPSLVAGTGLDFGYLLVRPPALERAVPQLRSLTAVRQALSQRLGCDVGGVSVVAWPLAGRPDAGAAAVPVRVFTDDIGAAAEDPATGSAALGLQVALVALGLLAPDGASVVELSQGVQLSRPSTLRCRVEASGGVAVRCHVGGQVVPVARGSIRVPPAGGQASA</sequence>
<dbReference type="RefSeq" id="WP_378227131.1">
    <property type="nucleotide sequence ID" value="NZ_BAABFP010000007.1"/>
</dbReference>
<dbReference type="PANTHER" id="PTHR13774:SF32">
    <property type="entry name" value="ANTISENSE-ENHANCING SEQUENCE 1"/>
    <property type="match status" value="1"/>
</dbReference>
<comment type="caution">
    <text evidence="1">The sequence shown here is derived from an EMBL/GenBank/DDBJ whole genome shotgun (WGS) entry which is preliminary data.</text>
</comment>
<dbReference type="NCBIfam" id="TIGR00654">
    <property type="entry name" value="PhzF_family"/>
    <property type="match status" value="1"/>
</dbReference>
<gene>
    <name evidence="1" type="ORF">ACFQDO_17830</name>
</gene>
<evidence type="ECO:0000313" key="2">
    <source>
        <dbReference type="Proteomes" id="UP001596189"/>
    </source>
</evidence>
<keyword evidence="2" id="KW-1185">Reference proteome</keyword>
<organism evidence="1 2">
    <name type="scientific">Angustibacter luteus</name>
    <dbReference type="NCBI Taxonomy" id="658456"/>
    <lineage>
        <taxon>Bacteria</taxon>
        <taxon>Bacillati</taxon>
        <taxon>Actinomycetota</taxon>
        <taxon>Actinomycetes</taxon>
        <taxon>Kineosporiales</taxon>
        <taxon>Kineosporiaceae</taxon>
    </lineage>
</organism>
<dbReference type="SUPFAM" id="SSF54506">
    <property type="entry name" value="Diaminopimelate epimerase-like"/>
    <property type="match status" value="1"/>
</dbReference>
<name>A0ABW1JJW3_9ACTN</name>
<dbReference type="EMBL" id="JBHSRD010000008">
    <property type="protein sequence ID" value="MFC6008998.1"/>
    <property type="molecule type" value="Genomic_DNA"/>
</dbReference>
<evidence type="ECO:0000313" key="1">
    <source>
        <dbReference type="EMBL" id="MFC6008998.1"/>
    </source>
</evidence>
<accession>A0ABW1JJW3</accession>
<proteinExistence type="predicted"/>
<dbReference type="Proteomes" id="UP001596189">
    <property type="component" value="Unassembled WGS sequence"/>
</dbReference>
<dbReference type="PANTHER" id="PTHR13774">
    <property type="entry name" value="PHENAZINE BIOSYNTHESIS PROTEIN"/>
    <property type="match status" value="1"/>
</dbReference>
<dbReference type="Gene3D" id="3.10.310.10">
    <property type="entry name" value="Diaminopimelate Epimerase, Chain A, domain 1"/>
    <property type="match status" value="2"/>
</dbReference>
<dbReference type="PIRSF" id="PIRSF016184">
    <property type="entry name" value="PhzC_PhzF"/>
    <property type="match status" value="1"/>
</dbReference>
<dbReference type="InterPro" id="IPR003719">
    <property type="entry name" value="Phenazine_PhzF-like"/>
</dbReference>
<dbReference type="Pfam" id="PF02567">
    <property type="entry name" value="PhzC-PhzF"/>
    <property type="match status" value="1"/>
</dbReference>
<reference evidence="2" key="1">
    <citation type="journal article" date="2019" name="Int. J. Syst. Evol. Microbiol.">
        <title>The Global Catalogue of Microorganisms (GCM) 10K type strain sequencing project: providing services to taxonomists for standard genome sequencing and annotation.</title>
        <authorList>
            <consortium name="The Broad Institute Genomics Platform"/>
            <consortium name="The Broad Institute Genome Sequencing Center for Infectious Disease"/>
            <person name="Wu L."/>
            <person name="Ma J."/>
        </authorList>
    </citation>
    <scope>NUCLEOTIDE SEQUENCE [LARGE SCALE GENOMIC DNA]</scope>
    <source>
        <strain evidence="2">KACC 14249</strain>
    </source>
</reference>
<protein>
    <submittedName>
        <fullName evidence="1">PhzF family phenazine biosynthesis protein</fullName>
    </submittedName>
</protein>